<name>A0AAV2VSM0_9VIBR</name>
<evidence type="ECO:0000313" key="9">
    <source>
        <dbReference type="Proteomes" id="UP000018211"/>
    </source>
</evidence>
<dbReference type="PRINTS" id="PR00722">
    <property type="entry name" value="CHYMOTRYPSIN"/>
</dbReference>
<feature type="chain" id="PRO_5043506259" evidence="6">
    <location>
        <begin position="25"/>
        <end position="274"/>
    </location>
</feature>
<dbReference type="Pfam" id="PF00089">
    <property type="entry name" value="Trypsin"/>
    <property type="match status" value="1"/>
</dbReference>
<dbReference type="InterPro" id="IPR001254">
    <property type="entry name" value="Trypsin_dom"/>
</dbReference>
<evidence type="ECO:0000256" key="4">
    <source>
        <dbReference type="ARBA" id="ARBA00022801"/>
    </source>
</evidence>
<organism evidence="8 9">
    <name type="scientific">Vibrio nigripulchritudo SOn1</name>
    <dbReference type="NCBI Taxonomy" id="1238450"/>
    <lineage>
        <taxon>Bacteria</taxon>
        <taxon>Pseudomonadati</taxon>
        <taxon>Pseudomonadota</taxon>
        <taxon>Gammaproteobacteria</taxon>
        <taxon>Vibrionales</taxon>
        <taxon>Vibrionaceae</taxon>
        <taxon>Vibrio</taxon>
    </lineage>
</organism>
<dbReference type="Gene3D" id="2.40.10.10">
    <property type="entry name" value="Trypsin-like serine proteases"/>
    <property type="match status" value="1"/>
</dbReference>
<dbReference type="PANTHER" id="PTHR24264:SF65">
    <property type="entry name" value="SRCR DOMAIN-CONTAINING PROTEIN"/>
    <property type="match status" value="1"/>
</dbReference>
<dbReference type="SUPFAM" id="SSF50494">
    <property type="entry name" value="Trypsin-like serine proteases"/>
    <property type="match status" value="1"/>
</dbReference>
<evidence type="ECO:0000256" key="1">
    <source>
        <dbReference type="ARBA" id="ARBA00004613"/>
    </source>
</evidence>
<sequence length="274" mass="28775">MKSQMKLSILAVAASLMLPTTVNASDNVSPRIIGGMDANPASWRFFAQLIPSSTDEPFCGGSYIGNGFVLTAAHCVANRSSATLDVKLGGYKFNSKDGTRFDIKRIITHPSYNSTTVKHDVAVIELNTIPQGFPAVDLGQHSLAQYARAGDLLTVAGLGFTAQHGGRPDVLQEVSVPLVSAETCHEAGGSYAQDYIGVSAFCAGLKEGGKDSCAYDSGGPIVVNQGGLVTQLGIVSWGEGCALPGKYGVYADVPHHYDWINGVATSPNTPFTFD</sequence>
<dbReference type="InterPro" id="IPR050127">
    <property type="entry name" value="Serine_Proteases_S1"/>
</dbReference>
<evidence type="ECO:0000256" key="5">
    <source>
        <dbReference type="ARBA" id="ARBA00023157"/>
    </source>
</evidence>
<dbReference type="RefSeq" id="WP_022612448.1">
    <property type="nucleotide sequence ID" value="NZ_LK391965.1"/>
</dbReference>
<dbReference type="AlphaFoldDB" id="A0AAV2VSM0"/>
<dbReference type="GO" id="GO:0004252">
    <property type="term" value="F:serine-type endopeptidase activity"/>
    <property type="evidence" value="ECO:0007669"/>
    <property type="project" value="InterPro"/>
</dbReference>
<keyword evidence="5" id="KW-1015">Disulfide bond</keyword>
<comment type="caution">
    <text evidence="8">The sequence shown here is derived from an EMBL/GenBank/DDBJ whole genome shotgun (WGS) entry which is preliminary data.</text>
</comment>
<evidence type="ECO:0000256" key="3">
    <source>
        <dbReference type="ARBA" id="ARBA00022670"/>
    </source>
</evidence>
<dbReference type="InterPro" id="IPR001314">
    <property type="entry name" value="Peptidase_S1A"/>
</dbReference>
<evidence type="ECO:0000313" key="8">
    <source>
        <dbReference type="EMBL" id="CCO47748.1"/>
    </source>
</evidence>
<dbReference type="InterPro" id="IPR009003">
    <property type="entry name" value="Peptidase_S1_PA"/>
</dbReference>
<keyword evidence="2" id="KW-0964">Secreted</keyword>
<dbReference type="FunFam" id="2.40.10.10:FF:000068">
    <property type="entry name" value="transmembrane protease serine 2"/>
    <property type="match status" value="1"/>
</dbReference>
<accession>A0AAV2VSM0</accession>
<gene>
    <name evidence="8" type="ORF">VIBNISOn1_340063</name>
</gene>
<dbReference type="InterPro" id="IPR018114">
    <property type="entry name" value="TRYPSIN_HIS"/>
</dbReference>
<protein>
    <submittedName>
        <fullName evidence="8">Trypsin-like serine protease</fullName>
    </submittedName>
</protein>
<evidence type="ECO:0000256" key="2">
    <source>
        <dbReference type="ARBA" id="ARBA00022525"/>
    </source>
</evidence>
<keyword evidence="6" id="KW-0732">Signal</keyword>
<comment type="subcellular location">
    <subcellularLocation>
        <location evidence="1">Secreted</location>
    </subcellularLocation>
</comment>
<dbReference type="PROSITE" id="PS00134">
    <property type="entry name" value="TRYPSIN_HIS"/>
    <property type="match status" value="1"/>
</dbReference>
<dbReference type="GO" id="GO:0006508">
    <property type="term" value="P:proteolysis"/>
    <property type="evidence" value="ECO:0007669"/>
    <property type="project" value="UniProtKB-KW"/>
</dbReference>
<reference evidence="8 9" key="1">
    <citation type="journal article" date="2013" name="ISME J.">
        <title>Comparative genomics of pathogenic lineages of Vibrio nigripulchritudo identifies virulence-associated traits.</title>
        <authorList>
            <person name="Goudenege D."/>
            <person name="Labreuche Y."/>
            <person name="Krin E."/>
            <person name="Ansquer D."/>
            <person name="Mangenot S."/>
            <person name="Calteau A."/>
            <person name="Medigue C."/>
            <person name="Mazel D."/>
            <person name="Polz M.F."/>
            <person name="Le Roux F."/>
        </authorList>
    </citation>
    <scope>NUCLEOTIDE SEQUENCE [LARGE SCALE GENOMIC DNA]</scope>
    <source>
        <strain evidence="8 9">SOn1</strain>
    </source>
</reference>
<dbReference type="SMART" id="SM00020">
    <property type="entry name" value="Tryp_SPc"/>
    <property type="match status" value="1"/>
</dbReference>
<evidence type="ECO:0000256" key="6">
    <source>
        <dbReference type="SAM" id="SignalP"/>
    </source>
</evidence>
<dbReference type="PANTHER" id="PTHR24264">
    <property type="entry name" value="TRYPSIN-RELATED"/>
    <property type="match status" value="1"/>
</dbReference>
<keyword evidence="4" id="KW-0378">Hydrolase</keyword>
<dbReference type="PROSITE" id="PS50240">
    <property type="entry name" value="TRYPSIN_DOM"/>
    <property type="match status" value="1"/>
</dbReference>
<dbReference type="InterPro" id="IPR043504">
    <property type="entry name" value="Peptidase_S1_PA_chymotrypsin"/>
</dbReference>
<keyword evidence="3 8" id="KW-0645">Protease</keyword>
<dbReference type="FunFam" id="2.40.10.10:FF:000002">
    <property type="entry name" value="Transmembrane protease serine"/>
    <property type="match status" value="1"/>
</dbReference>
<dbReference type="CDD" id="cd00190">
    <property type="entry name" value="Tryp_SPc"/>
    <property type="match status" value="1"/>
</dbReference>
<dbReference type="GO" id="GO:0005615">
    <property type="term" value="C:extracellular space"/>
    <property type="evidence" value="ECO:0007669"/>
    <property type="project" value="TreeGrafter"/>
</dbReference>
<evidence type="ECO:0000259" key="7">
    <source>
        <dbReference type="PROSITE" id="PS50240"/>
    </source>
</evidence>
<proteinExistence type="predicted"/>
<feature type="signal peptide" evidence="6">
    <location>
        <begin position="1"/>
        <end position="24"/>
    </location>
</feature>
<feature type="domain" description="Peptidase S1" evidence="7">
    <location>
        <begin position="32"/>
        <end position="265"/>
    </location>
</feature>
<dbReference type="Proteomes" id="UP000018211">
    <property type="component" value="Unassembled WGS sequence"/>
</dbReference>
<dbReference type="EMBL" id="CAOF01000125">
    <property type="protein sequence ID" value="CCO47748.1"/>
    <property type="molecule type" value="Genomic_DNA"/>
</dbReference>